<dbReference type="EMBL" id="CAJJDP010000040">
    <property type="protein sequence ID" value="CAD8161596.1"/>
    <property type="molecule type" value="Genomic_DNA"/>
</dbReference>
<evidence type="ECO:0000313" key="2">
    <source>
        <dbReference type="Proteomes" id="UP000683925"/>
    </source>
</evidence>
<dbReference type="AlphaFoldDB" id="A0A8S1UG39"/>
<evidence type="ECO:0000313" key="1">
    <source>
        <dbReference type="EMBL" id="CAD8161596.1"/>
    </source>
</evidence>
<organism evidence="1 2">
    <name type="scientific">Paramecium octaurelia</name>
    <dbReference type="NCBI Taxonomy" id="43137"/>
    <lineage>
        <taxon>Eukaryota</taxon>
        <taxon>Sar</taxon>
        <taxon>Alveolata</taxon>
        <taxon>Ciliophora</taxon>
        <taxon>Intramacronucleata</taxon>
        <taxon>Oligohymenophorea</taxon>
        <taxon>Peniculida</taxon>
        <taxon>Parameciidae</taxon>
        <taxon>Paramecium</taxon>
    </lineage>
</organism>
<keyword evidence="2" id="KW-1185">Reference proteome</keyword>
<protein>
    <submittedName>
        <fullName evidence="1">Uncharacterized protein</fullName>
    </submittedName>
</protein>
<name>A0A8S1UG39_PAROT</name>
<gene>
    <name evidence="1" type="ORF">POCTA_138.1.T0400110</name>
</gene>
<sequence length="50" mass="6278">MWKQLCKLCFKLLWNMQGRVFSIRQHCFKMHFSLSKWTQKVFYCQRCICI</sequence>
<comment type="caution">
    <text evidence="1">The sequence shown here is derived from an EMBL/GenBank/DDBJ whole genome shotgun (WGS) entry which is preliminary data.</text>
</comment>
<proteinExistence type="predicted"/>
<reference evidence="1" key="1">
    <citation type="submission" date="2021-01" db="EMBL/GenBank/DDBJ databases">
        <authorList>
            <consortium name="Genoscope - CEA"/>
            <person name="William W."/>
        </authorList>
    </citation>
    <scope>NUCLEOTIDE SEQUENCE</scope>
</reference>
<dbReference type="Proteomes" id="UP000683925">
    <property type="component" value="Unassembled WGS sequence"/>
</dbReference>
<accession>A0A8S1UG39</accession>